<dbReference type="OrthoDB" id="9773582at2"/>
<dbReference type="EMBL" id="QCYK01000001">
    <property type="protein sequence ID" value="PUZ29083.1"/>
    <property type="molecule type" value="Genomic_DNA"/>
</dbReference>
<dbReference type="Proteomes" id="UP000244450">
    <property type="component" value="Unassembled WGS sequence"/>
</dbReference>
<proteinExistence type="predicted"/>
<reference evidence="3 4" key="1">
    <citation type="submission" date="2018-04" db="EMBL/GenBank/DDBJ databases">
        <title>Chitinophaga fuyangensis sp. nov., isolated from soil in a chemical factory.</title>
        <authorList>
            <person name="Chen K."/>
        </authorList>
    </citation>
    <scope>NUCLEOTIDE SEQUENCE [LARGE SCALE GENOMIC DNA]</scope>
    <source>
        <strain evidence="3 4">LY-1</strain>
    </source>
</reference>
<dbReference type="AlphaFoldDB" id="A0A2T7BN37"/>
<evidence type="ECO:0000313" key="4">
    <source>
        <dbReference type="Proteomes" id="UP000244450"/>
    </source>
</evidence>
<name>A0A2T7BN37_9BACT</name>
<feature type="domain" description="Phosphatidic acid phosphatase type 2/haloperoxidase" evidence="2">
    <location>
        <begin position="190"/>
        <end position="291"/>
    </location>
</feature>
<keyword evidence="1" id="KW-0732">Signal</keyword>
<keyword evidence="4" id="KW-1185">Reference proteome</keyword>
<dbReference type="RefSeq" id="WP_108685722.1">
    <property type="nucleotide sequence ID" value="NZ_QCYK01000001.1"/>
</dbReference>
<dbReference type="InterPro" id="IPR000326">
    <property type="entry name" value="PAP2/HPO"/>
</dbReference>
<dbReference type="SMART" id="SM00014">
    <property type="entry name" value="acidPPc"/>
    <property type="match status" value="1"/>
</dbReference>
<dbReference type="InterPro" id="IPR036938">
    <property type="entry name" value="PAP2/HPO_sf"/>
</dbReference>
<dbReference type="Pfam" id="PF01569">
    <property type="entry name" value="PAP2"/>
    <property type="match status" value="1"/>
</dbReference>
<evidence type="ECO:0000313" key="3">
    <source>
        <dbReference type="EMBL" id="PUZ29083.1"/>
    </source>
</evidence>
<feature type="chain" id="PRO_5015419731" description="Phosphatidic acid phosphatase type 2/haloperoxidase domain-containing protein" evidence="1">
    <location>
        <begin position="30"/>
        <end position="332"/>
    </location>
</feature>
<gene>
    <name evidence="3" type="ORF">DCC81_06340</name>
</gene>
<organism evidence="3 4">
    <name type="scientific">Chitinophaga parva</name>
    <dbReference type="NCBI Taxonomy" id="2169414"/>
    <lineage>
        <taxon>Bacteria</taxon>
        <taxon>Pseudomonadati</taxon>
        <taxon>Bacteroidota</taxon>
        <taxon>Chitinophagia</taxon>
        <taxon>Chitinophagales</taxon>
        <taxon>Chitinophagaceae</taxon>
        <taxon>Chitinophaga</taxon>
    </lineage>
</organism>
<evidence type="ECO:0000259" key="2">
    <source>
        <dbReference type="SMART" id="SM00014"/>
    </source>
</evidence>
<sequence length="332" mass="34897">MHQTLKQLPMRVGLLSALAFCTADCLAQAPGTTTATVSNGTPAFATVAVSNAPSFNTGAGIAGLPSFSSMTGSGSGHAGLPQLNGLQDTSLPRTEGLLQSIPMSREPVRSFHLTTAGVTVPLVLIGIGAAGLSTNSLIYKLNHNTAHELREDYPRFHTSLDDYLKFAPAVATVGLEAAGVKGRHTAAQTAVISAISLSIAFGSTEVVKRITKETRPDGSDNLSFPSGHTAAAFASAELMRLEFKDTHPVLAWSGYMAAVATGAMRMLKQRHFTGDVAAGAGFGILSTEAAYLVYPVVQRVFSPKKDAAPKMTLLPQYNTQWKTAGLAFSYHF</sequence>
<dbReference type="Gene3D" id="1.20.144.10">
    <property type="entry name" value="Phosphatidic acid phosphatase type 2/haloperoxidase"/>
    <property type="match status" value="1"/>
</dbReference>
<accession>A0A2T7BN37</accession>
<comment type="caution">
    <text evidence="3">The sequence shown here is derived from an EMBL/GenBank/DDBJ whole genome shotgun (WGS) entry which is preliminary data.</text>
</comment>
<feature type="signal peptide" evidence="1">
    <location>
        <begin position="1"/>
        <end position="29"/>
    </location>
</feature>
<dbReference type="SUPFAM" id="SSF48317">
    <property type="entry name" value="Acid phosphatase/Vanadium-dependent haloperoxidase"/>
    <property type="match status" value="1"/>
</dbReference>
<protein>
    <recommendedName>
        <fullName evidence="2">Phosphatidic acid phosphatase type 2/haloperoxidase domain-containing protein</fullName>
    </recommendedName>
</protein>
<evidence type="ECO:0000256" key="1">
    <source>
        <dbReference type="SAM" id="SignalP"/>
    </source>
</evidence>